<accession>A0ABW5UY14</accession>
<evidence type="ECO:0000313" key="7">
    <source>
        <dbReference type="Proteomes" id="UP001597492"/>
    </source>
</evidence>
<proteinExistence type="predicted"/>
<gene>
    <name evidence="6" type="ORF">ACFSW7_08035</name>
</gene>
<evidence type="ECO:0000256" key="1">
    <source>
        <dbReference type="ARBA" id="ARBA00004141"/>
    </source>
</evidence>
<sequence>MDIALWIVSGVLAAAYVLAGTMKTFRPQEKLADLPWTQHYSAGTVKFIGIAELLGGIGLILPWLTGIAPVLTPLAASGLALVQALAIIHHLRHGERKPLPMNAGLLLAALFVAVFRFASL</sequence>
<protein>
    <submittedName>
        <fullName evidence="6">DoxX family protein</fullName>
    </submittedName>
</protein>
<keyword evidence="3 5" id="KW-1133">Transmembrane helix</keyword>
<organism evidence="6 7">
    <name type="scientific">Gulosibacter faecalis</name>
    <dbReference type="NCBI Taxonomy" id="272240"/>
    <lineage>
        <taxon>Bacteria</taxon>
        <taxon>Bacillati</taxon>
        <taxon>Actinomycetota</taxon>
        <taxon>Actinomycetes</taxon>
        <taxon>Micrococcales</taxon>
        <taxon>Microbacteriaceae</taxon>
        <taxon>Gulosibacter</taxon>
    </lineage>
</organism>
<dbReference type="Proteomes" id="UP001597492">
    <property type="component" value="Unassembled WGS sequence"/>
</dbReference>
<name>A0ABW5UY14_9MICO</name>
<evidence type="ECO:0000256" key="5">
    <source>
        <dbReference type="SAM" id="Phobius"/>
    </source>
</evidence>
<keyword evidence="2 5" id="KW-0812">Transmembrane</keyword>
<dbReference type="EMBL" id="JBHUNE010000006">
    <property type="protein sequence ID" value="MFD2758325.1"/>
    <property type="molecule type" value="Genomic_DNA"/>
</dbReference>
<evidence type="ECO:0000256" key="4">
    <source>
        <dbReference type="ARBA" id="ARBA00023136"/>
    </source>
</evidence>
<feature type="transmembrane region" description="Helical" evidence="5">
    <location>
        <begin position="63"/>
        <end position="87"/>
    </location>
</feature>
<reference evidence="7" key="1">
    <citation type="journal article" date="2019" name="Int. J. Syst. Evol. Microbiol.">
        <title>The Global Catalogue of Microorganisms (GCM) 10K type strain sequencing project: providing services to taxonomists for standard genome sequencing and annotation.</title>
        <authorList>
            <consortium name="The Broad Institute Genomics Platform"/>
            <consortium name="The Broad Institute Genome Sequencing Center for Infectious Disease"/>
            <person name="Wu L."/>
            <person name="Ma J."/>
        </authorList>
    </citation>
    <scope>NUCLEOTIDE SEQUENCE [LARGE SCALE GENOMIC DNA]</scope>
    <source>
        <strain evidence="7">TISTR 1514</strain>
    </source>
</reference>
<evidence type="ECO:0000256" key="3">
    <source>
        <dbReference type="ARBA" id="ARBA00022989"/>
    </source>
</evidence>
<evidence type="ECO:0000256" key="2">
    <source>
        <dbReference type="ARBA" id="ARBA00022692"/>
    </source>
</evidence>
<comment type="subcellular location">
    <subcellularLocation>
        <location evidence="1">Membrane</location>
        <topology evidence="1">Multi-pass membrane protein</topology>
    </subcellularLocation>
</comment>
<dbReference type="InterPro" id="IPR032808">
    <property type="entry name" value="DoxX"/>
</dbReference>
<comment type="caution">
    <text evidence="6">The sequence shown here is derived from an EMBL/GenBank/DDBJ whole genome shotgun (WGS) entry which is preliminary data.</text>
</comment>
<keyword evidence="7" id="KW-1185">Reference proteome</keyword>
<dbReference type="Pfam" id="PF13564">
    <property type="entry name" value="DoxX_2"/>
    <property type="match status" value="1"/>
</dbReference>
<keyword evidence="4 5" id="KW-0472">Membrane</keyword>
<evidence type="ECO:0000313" key="6">
    <source>
        <dbReference type="EMBL" id="MFD2758325.1"/>
    </source>
</evidence>
<dbReference type="RefSeq" id="WP_019619461.1">
    <property type="nucleotide sequence ID" value="NZ_JBHUNE010000006.1"/>
</dbReference>
<feature type="transmembrane region" description="Helical" evidence="5">
    <location>
        <begin position="99"/>
        <end position="118"/>
    </location>
</feature>